<proteinExistence type="predicted"/>
<dbReference type="Proteomes" id="UP000198875">
    <property type="component" value="Unassembled WGS sequence"/>
</dbReference>
<evidence type="ECO:0000256" key="1">
    <source>
        <dbReference type="SAM" id="MobiDB-lite"/>
    </source>
</evidence>
<name>A0A0U0W9U7_MYCBE</name>
<protein>
    <submittedName>
        <fullName evidence="2">Uncharacterized protein</fullName>
    </submittedName>
</protein>
<evidence type="ECO:0000313" key="2">
    <source>
        <dbReference type="EMBL" id="CPR11951.1"/>
    </source>
</evidence>
<sequence length="103" mass="11417">MSKKTEFASTGRRGVSAFEGLASRTGRPLYEIATLAAENRLGELFDRNGFVGHPLTPGEALRRLERIKDGPPPMSPGFALAELRRRRDPRSLPAERDAQRAGW</sequence>
<reference evidence="2 3" key="1">
    <citation type="submission" date="2015-03" db="EMBL/GenBank/DDBJ databases">
        <authorList>
            <person name="Murphy D."/>
        </authorList>
    </citation>
    <scope>NUCLEOTIDE SEQUENCE [LARGE SCALE GENOMIC DNA]</scope>
    <source>
        <strain evidence="2 3">DSM 44277</strain>
    </source>
</reference>
<gene>
    <name evidence="2" type="ORF">BN971_03244</name>
</gene>
<evidence type="ECO:0000313" key="3">
    <source>
        <dbReference type="Proteomes" id="UP000198875"/>
    </source>
</evidence>
<organism evidence="2 3">
    <name type="scientific">Mycobacterium bohemicum DSM 44277</name>
    <dbReference type="NCBI Taxonomy" id="1236609"/>
    <lineage>
        <taxon>Bacteria</taxon>
        <taxon>Bacillati</taxon>
        <taxon>Actinomycetota</taxon>
        <taxon>Actinomycetes</taxon>
        <taxon>Mycobacteriales</taxon>
        <taxon>Mycobacteriaceae</taxon>
        <taxon>Mycobacterium</taxon>
    </lineage>
</organism>
<dbReference type="RefSeq" id="WP_139027119.1">
    <property type="nucleotide sequence ID" value="NZ_CSTD01000003.1"/>
</dbReference>
<dbReference type="EMBL" id="CSTD01000003">
    <property type="protein sequence ID" value="CPR11951.1"/>
    <property type="molecule type" value="Genomic_DNA"/>
</dbReference>
<dbReference type="AlphaFoldDB" id="A0A0U0W9U7"/>
<feature type="region of interest" description="Disordered" evidence="1">
    <location>
        <begin position="83"/>
        <end position="103"/>
    </location>
</feature>
<accession>A0A0U0W9U7</accession>